<dbReference type="Pfam" id="PF01974">
    <property type="entry name" value="tRNA_int_endo"/>
    <property type="match status" value="1"/>
</dbReference>
<dbReference type="InterPro" id="IPR059049">
    <property type="entry name" value="TSEN34_N"/>
</dbReference>
<feature type="active site" evidence="5">
    <location>
        <position position="299"/>
    </location>
</feature>
<dbReference type="InterPro" id="IPR036167">
    <property type="entry name" value="tRNA_intron_Endo_cat-like_sf"/>
</dbReference>
<sequence>MTSKIPIHISNKKAYVWDVESAEIVRSKYHITGLLTGTLPSLAQQNVFLGLPLSLMPEEVVYLVEKGVAVLLDNASASTQPPSEAELADWRKGVADYRATSQDYLAEIRKQKETAKGKQDTEEAQRKRIERESRKKSASAAAVKDAPAEGTPEDMASSSGAADDLFVPDETPSSPGLKPQVETKGEDMSYTVLIPATPDDHPWFRPPTYETIQAAKEAGVWTYPSTPTERAKCAVYRDLIDKGYFIGGGLKFGGDWLVYPGDQLRYHSHFVATVLLTSTTKLTPMQIVAYGRLGTVTKKAHLLCGWDENSGKVDYYSIEWAYFG</sequence>
<dbReference type="InterPro" id="IPR011856">
    <property type="entry name" value="tRNA_endonuc-like_dom_sf"/>
</dbReference>
<keyword evidence="2 4" id="KW-0819">tRNA processing</keyword>
<dbReference type="SUPFAM" id="SSF53032">
    <property type="entry name" value="tRNA-intron endonuclease catalytic domain-like"/>
    <property type="match status" value="1"/>
</dbReference>
<dbReference type="EC" id="4.6.1.16" evidence="4"/>
<evidence type="ECO:0000256" key="5">
    <source>
        <dbReference type="PIRSR" id="PIRSR017250-50"/>
    </source>
</evidence>
<keyword evidence="10" id="KW-1185">Reference proteome</keyword>
<evidence type="ECO:0000256" key="2">
    <source>
        <dbReference type="ARBA" id="ARBA00022694"/>
    </source>
</evidence>
<dbReference type="GO" id="GO:0000213">
    <property type="term" value="F:tRNA-intron lyase activity"/>
    <property type="evidence" value="ECO:0007669"/>
    <property type="project" value="UniProtKB-UniRule"/>
</dbReference>
<proteinExistence type="inferred from homology"/>
<comment type="function">
    <text evidence="4">Constitutes one of the two catalytic subunit of the tRNA-splicing endonuclease complex, a complex responsible for identification and cleavage of the splice sites in pre-tRNA. It cleaves pre-tRNA at the 5'- and 3'-splice sites to release the intron. The products are an intron and two tRNA half-molecules bearing 2',3'-cyclic phosphate and 5'-OH termini. There are no conserved sequences at the splice sites, but the intron is invariably located at the same site in the gene, placing the splice sites an invariant distance from the constant structural features of the tRNA body.</text>
</comment>
<dbReference type="EMBL" id="KN823185">
    <property type="protein sequence ID" value="KIO20150.1"/>
    <property type="molecule type" value="Genomic_DNA"/>
</dbReference>
<feature type="domain" description="tRNA intron endonuclease catalytic" evidence="7">
    <location>
        <begin position="231"/>
        <end position="314"/>
    </location>
</feature>
<dbReference type="PANTHER" id="PTHR13070">
    <property type="entry name" value="TRNA-SPLICING ENDONUCLEASE SUBUNIT SEN34-RELATED"/>
    <property type="match status" value="1"/>
</dbReference>
<feature type="domain" description="TSEN34 N-terminal" evidence="8">
    <location>
        <begin position="5"/>
        <end position="73"/>
    </location>
</feature>
<feature type="active site" evidence="5">
    <location>
        <position position="259"/>
    </location>
</feature>
<evidence type="ECO:0000256" key="4">
    <source>
        <dbReference type="PIRNR" id="PIRNR017250"/>
    </source>
</evidence>
<evidence type="ECO:0000256" key="3">
    <source>
        <dbReference type="ARBA" id="ARBA00023239"/>
    </source>
</evidence>
<dbReference type="Proteomes" id="UP000054248">
    <property type="component" value="Unassembled WGS sequence"/>
</dbReference>
<dbReference type="GO" id="GO:0003676">
    <property type="term" value="F:nucleic acid binding"/>
    <property type="evidence" value="ECO:0007669"/>
    <property type="project" value="InterPro"/>
</dbReference>
<evidence type="ECO:0000313" key="10">
    <source>
        <dbReference type="Proteomes" id="UP000054248"/>
    </source>
</evidence>
<dbReference type="Pfam" id="PF26577">
    <property type="entry name" value="TSEN34_N"/>
    <property type="match status" value="1"/>
</dbReference>
<dbReference type="GO" id="GO:0000379">
    <property type="term" value="P:tRNA-type intron splice site recognition and cleavage"/>
    <property type="evidence" value="ECO:0007669"/>
    <property type="project" value="UniProtKB-UniRule"/>
</dbReference>
<organism evidence="9 10">
    <name type="scientific">Tulasnella calospora MUT 4182</name>
    <dbReference type="NCBI Taxonomy" id="1051891"/>
    <lineage>
        <taxon>Eukaryota</taxon>
        <taxon>Fungi</taxon>
        <taxon>Dikarya</taxon>
        <taxon>Basidiomycota</taxon>
        <taxon>Agaricomycotina</taxon>
        <taxon>Agaricomycetes</taxon>
        <taxon>Cantharellales</taxon>
        <taxon>Tulasnellaceae</taxon>
        <taxon>Tulasnella</taxon>
    </lineage>
</organism>
<evidence type="ECO:0000256" key="1">
    <source>
        <dbReference type="ARBA" id="ARBA00008078"/>
    </source>
</evidence>
<name>A0A0C3PY69_9AGAM</name>
<reference evidence="9 10" key="1">
    <citation type="submission" date="2014-04" db="EMBL/GenBank/DDBJ databases">
        <authorList>
            <consortium name="DOE Joint Genome Institute"/>
            <person name="Kuo A."/>
            <person name="Girlanda M."/>
            <person name="Perotto S."/>
            <person name="Kohler A."/>
            <person name="Nagy L.G."/>
            <person name="Floudas D."/>
            <person name="Copeland A."/>
            <person name="Barry K.W."/>
            <person name="Cichocki N."/>
            <person name="Veneault-Fourrey C."/>
            <person name="LaButti K."/>
            <person name="Lindquist E.A."/>
            <person name="Lipzen A."/>
            <person name="Lundell T."/>
            <person name="Morin E."/>
            <person name="Murat C."/>
            <person name="Sun H."/>
            <person name="Tunlid A."/>
            <person name="Henrissat B."/>
            <person name="Grigoriev I.V."/>
            <person name="Hibbett D.S."/>
            <person name="Martin F."/>
            <person name="Nordberg H.P."/>
            <person name="Cantor M.N."/>
            <person name="Hua S.X."/>
        </authorList>
    </citation>
    <scope>NUCLEOTIDE SEQUENCE [LARGE SCALE GENOMIC DNA]</scope>
    <source>
        <strain evidence="9 10">MUT 4182</strain>
    </source>
</reference>
<protein>
    <recommendedName>
        <fullName evidence="4">tRNA-splicing endonuclease subunit Sen34</fullName>
        <ecNumber evidence="4">4.6.1.16</ecNumber>
    </recommendedName>
</protein>
<feature type="region of interest" description="Disordered" evidence="6">
    <location>
        <begin position="110"/>
        <end position="184"/>
    </location>
</feature>
<dbReference type="CDD" id="cd22363">
    <property type="entry name" value="tRNA-intron_lyase_C"/>
    <property type="match status" value="1"/>
</dbReference>
<feature type="active site" evidence="5">
    <location>
        <position position="267"/>
    </location>
</feature>
<evidence type="ECO:0000259" key="7">
    <source>
        <dbReference type="Pfam" id="PF01974"/>
    </source>
</evidence>
<dbReference type="STRING" id="1051891.A0A0C3PY69"/>
<evidence type="ECO:0000259" key="8">
    <source>
        <dbReference type="Pfam" id="PF26577"/>
    </source>
</evidence>
<keyword evidence="3 4" id="KW-0456">Lyase</keyword>
<dbReference type="InterPro" id="IPR016690">
    <property type="entry name" value="TSEN34"/>
</dbReference>
<feature type="compositionally biased region" description="Basic and acidic residues" evidence="6">
    <location>
        <begin position="110"/>
        <end position="135"/>
    </location>
</feature>
<evidence type="ECO:0000313" key="9">
    <source>
        <dbReference type="EMBL" id="KIO20150.1"/>
    </source>
</evidence>
<dbReference type="AlphaFoldDB" id="A0A0C3PY69"/>
<dbReference type="InterPro" id="IPR006677">
    <property type="entry name" value="tRNA_intron_Endonuc_cat-like"/>
</dbReference>
<evidence type="ECO:0000256" key="6">
    <source>
        <dbReference type="SAM" id="MobiDB-lite"/>
    </source>
</evidence>
<comment type="similarity">
    <text evidence="1 4">Belongs to the tRNA-intron endonuclease family.</text>
</comment>
<dbReference type="PANTHER" id="PTHR13070:SF0">
    <property type="entry name" value="TRNA-SPLICING ENDONUCLEASE SUBUNIT SEN34"/>
    <property type="match status" value="1"/>
</dbReference>
<dbReference type="HOGENOM" id="CLU_049366_0_0_1"/>
<reference evidence="10" key="2">
    <citation type="submission" date="2015-01" db="EMBL/GenBank/DDBJ databases">
        <title>Evolutionary Origins and Diversification of the Mycorrhizal Mutualists.</title>
        <authorList>
            <consortium name="DOE Joint Genome Institute"/>
            <consortium name="Mycorrhizal Genomics Consortium"/>
            <person name="Kohler A."/>
            <person name="Kuo A."/>
            <person name="Nagy L.G."/>
            <person name="Floudas D."/>
            <person name="Copeland A."/>
            <person name="Barry K.W."/>
            <person name="Cichocki N."/>
            <person name="Veneault-Fourrey C."/>
            <person name="LaButti K."/>
            <person name="Lindquist E.A."/>
            <person name="Lipzen A."/>
            <person name="Lundell T."/>
            <person name="Morin E."/>
            <person name="Murat C."/>
            <person name="Riley R."/>
            <person name="Ohm R."/>
            <person name="Sun H."/>
            <person name="Tunlid A."/>
            <person name="Henrissat B."/>
            <person name="Grigoriev I.V."/>
            <person name="Hibbett D.S."/>
            <person name="Martin F."/>
        </authorList>
    </citation>
    <scope>NUCLEOTIDE SEQUENCE [LARGE SCALE GENOMIC DNA]</scope>
    <source>
        <strain evidence="10">MUT 4182</strain>
    </source>
</reference>
<gene>
    <name evidence="9" type="ORF">M407DRAFT_140323</name>
</gene>
<dbReference type="GO" id="GO:0000214">
    <property type="term" value="C:tRNA-intron endonuclease complex"/>
    <property type="evidence" value="ECO:0007669"/>
    <property type="project" value="UniProtKB-UniRule"/>
</dbReference>
<dbReference type="OrthoDB" id="48041at2759"/>
<dbReference type="PIRSF" id="PIRSF017250">
    <property type="entry name" value="tRNA_splic_SEN34"/>
    <property type="match status" value="1"/>
</dbReference>
<accession>A0A0C3PY69</accession>
<dbReference type="Gene3D" id="3.40.1350.10">
    <property type="match status" value="1"/>
</dbReference>